<proteinExistence type="predicted"/>
<dbReference type="RefSeq" id="XP_049141880.1">
    <property type="nucleotide sequence ID" value="XM_049284737.1"/>
</dbReference>
<sequence>MGALRYTTGCGRATLIPNMDRRAWGMQAPILRHLLVLDGSRVQNIVAP</sequence>
<keyword evidence="2" id="KW-1185">Reference proteome</keyword>
<dbReference type="GeneID" id="73339747"/>
<accession>A0A9Q8SMR9</accession>
<evidence type="ECO:0000313" key="1">
    <source>
        <dbReference type="EMBL" id="UQC80249.1"/>
    </source>
</evidence>
<organism evidence="1 2">
    <name type="scientific">Colletotrichum lupini</name>
    <dbReference type="NCBI Taxonomy" id="145971"/>
    <lineage>
        <taxon>Eukaryota</taxon>
        <taxon>Fungi</taxon>
        <taxon>Dikarya</taxon>
        <taxon>Ascomycota</taxon>
        <taxon>Pezizomycotina</taxon>
        <taxon>Sordariomycetes</taxon>
        <taxon>Hypocreomycetidae</taxon>
        <taxon>Glomerellales</taxon>
        <taxon>Glomerellaceae</taxon>
        <taxon>Colletotrichum</taxon>
        <taxon>Colletotrichum acutatum species complex</taxon>
    </lineage>
</organism>
<dbReference type="EMBL" id="CP019475">
    <property type="protein sequence ID" value="UQC80249.1"/>
    <property type="molecule type" value="Genomic_DNA"/>
</dbReference>
<evidence type="ECO:0000313" key="2">
    <source>
        <dbReference type="Proteomes" id="UP000830671"/>
    </source>
</evidence>
<name>A0A9Q8SMR9_9PEZI</name>
<gene>
    <name evidence="1" type="ORF">CLUP02_05731</name>
</gene>
<protein>
    <submittedName>
        <fullName evidence="1">Uncharacterized protein</fullName>
    </submittedName>
</protein>
<dbReference type="Proteomes" id="UP000830671">
    <property type="component" value="Chromosome 3"/>
</dbReference>
<reference evidence="1" key="1">
    <citation type="journal article" date="2021" name="Mol. Plant Microbe Interact.">
        <title>Complete Genome Sequence of the Plant-Pathogenic Fungus Colletotrichum lupini.</title>
        <authorList>
            <person name="Baroncelli R."/>
            <person name="Pensec F."/>
            <person name="Da Lio D."/>
            <person name="Boufleur T."/>
            <person name="Vicente I."/>
            <person name="Sarrocco S."/>
            <person name="Picot A."/>
            <person name="Baraldi E."/>
            <person name="Sukno S."/>
            <person name="Thon M."/>
            <person name="Le Floch G."/>
        </authorList>
    </citation>
    <scope>NUCLEOTIDE SEQUENCE</scope>
    <source>
        <strain evidence="1">IMI 504893</strain>
    </source>
</reference>
<dbReference type="KEGG" id="clup:CLUP02_05731"/>
<dbReference type="AlphaFoldDB" id="A0A9Q8SMR9"/>